<dbReference type="Gene3D" id="3.90.76.10">
    <property type="entry name" value="Dipeptide-binding Protein, Domain 1"/>
    <property type="match status" value="1"/>
</dbReference>
<feature type="non-terminal residue" evidence="6">
    <location>
        <position position="85"/>
    </location>
</feature>
<protein>
    <submittedName>
        <fullName evidence="6">ABC transporter substrate-binding protein</fullName>
    </submittedName>
</protein>
<organism evidence="6 7">
    <name type="scientific">Chryseobacterium mucoviscidosis</name>
    <dbReference type="NCBI Taxonomy" id="1945581"/>
    <lineage>
        <taxon>Bacteria</taxon>
        <taxon>Pseudomonadati</taxon>
        <taxon>Bacteroidota</taxon>
        <taxon>Flavobacteriia</taxon>
        <taxon>Flavobacteriales</taxon>
        <taxon>Weeksellaceae</taxon>
        <taxon>Chryseobacterium group</taxon>
        <taxon>Chryseobacterium</taxon>
    </lineage>
</organism>
<evidence type="ECO:0000313" key="6">
    <source>
        <dbReference type="EMBL" id="OVE62359.1"/>
    </source>
</evidence>
<sequence>NLRKNAKWSNGDSVTAYDFVYAWRKVVNPKTASEFAYIMSDIKNADEVNAGKKSVKDLGIKAIGKYKLQVDLERPVPYINDLLAL</sequence>
<accession>A0A202CEY4</accession>
<dbReference type="SUPFAM" id="SSF53850">
    <property type="entry name" value="Periplasmic binding protein-like II"/>
    <property type="match status" value="1"/>
</dbReference>
<dbReference type="Proteomes" id="UP000196355">
    <property type="component" value="Unassembled WGS sequence"/>
</dbReference>
<dbReference type="GO" id="GO:0030313">
    <property type="term" value="C:cell envelope"/>
    <property type="evidence" value="ECO:0007669"/>
    <property type="project" value="UniProtKB-SubCell"/>
</dbReference>
<evidence type="ECO:0000313" key="7">
    <source>
        <dbReference type="Proteomes" id="UP000196355"/>
    </source>
</evidence>
<evidence type="ECO:0000256" key="3">
    <source>
        <dbReference type="ARBA" id="ARBA00022448"/>
    </source>
</evidence>
<evidence type="ECO:0000256" key="4">
    <source>
        <dbReference type="ARBA" id="ARBA00022729"/>
    </source>
</evidence>
<keyword evidence="7" id="KW-1185">Reference proteome</keyword>
<evidence type="ECO:0000256" key="2">
    <source>
        <dbReference type="ARBA" id="ARBA00005695"/>
    </source>
</evidence>
<gene>
    <name evidence="6" type="ORF">B0E34_01150</name>
</gene>
<feature type="non-terminal residue" evidence="6">
    <location>
        <position position="1"/>
    </location>
</feature>
<keyword evidence="4" id="KW-0732">Signal</keyword>
<feature type="domain" description="Solute-binding protein family 5" evidence="5">
    <location>
        <begin position="1"/>
        <end position="83"/>
    </location>
</feature>
<evidence type="ECO:0000256" key="1">
    <source>
        <dbReference type="ARBA" id="ARBA00004196"/>
    </source>
</evidence>
<dbReference type="InterPro" id="IPR000914">
    <property type="entry name" value="SBP_5_dom"/>
</dbReference>
<comment type="similarity">
    <text evidence="2">Belongs to the bacterial solute-binding protein 5 family.</text>
</comment>
<name>A0A202CEY4_9FLAO</name>
<comment type="caution">
    <text evidence="6">The sequence shown here is derived from an EMBL/GenBank/DDBJ whole genome shotgun (WGS) entry which is preliminary data.</text>
</comment>
<keyword evidence="3" id="KW-0813">Transport</keyword>
<dbReference type="Pfam" id="PF00496">
    <property type="entry name" value="SBP_bac_5"/>
    <property type="match status" value="1"/>
</dbReference>
<evidence type="ECO:0000259" key="5">
    <source>
        <dbReference type="Pfam" id="PF00496"/>
    </source>
</evidence>
<comment type="subcellular location">
    <subcellularLocation>
        <location evidence="1">Cell envelope</location>
    </subcellularLocation>
</comment>
<proteinExistence type="inferred from homology"/>
<dbReference type="FunFam" id="3.90.76.10:FF:000001">
    <property type="entry name" value="Oligopeptide ABC transporter substrate-binding protein"/>
    <property type="match status" value="1"/>
</dbReference>
<dbReference type="EMBL" id="MVAG01000047">
    <property type="protein sequence ID" value="OVE62359.1"/>
    <property type="molecule type" value="Genomic_DNA"/>
</dbReference>
<reference evidence="7" key="1">
    <citation type="submission" date="2017-02" db="EMBL/GenBank/DDBJ databases">
        <authorList>
            <person name="Tetz G."/>
            <person name="Tetz V."/>
        </authorList>
    </citation>
    <scope>NUCLEOTIDE SEQUENCE [LARGE SCALE GENOMIC DNA]</scope>
    <source>
        <strain evidence="7">VT16-26</strain>
    </source>
</reference>
<dbReference type="AlphaFoldDB" id="A0A202CEY4"/>